<dbReference type="Pfam" id="PF14319">
    <property type="entry name" value="Zn_Tnp_IS91"/>
    <property type="match status" value="1"/>
</dbReference>
<feature type="domain" description="Transposase IS801/IS1294" evidence="1">
    <location>
        <begin position="141"/>
        <end position="311"/>
    </location>
</feature>
<dbReference type="KEGG" id="cdrk:B9W14_07320"/>
<evidence type="ECO:0000313" key="7">
    <source>
        <dbReference type="EMBL" id="AWI05559.1"/>
    </source>
</evidence>
<dbReference type="KEGG" id="cdrk:B9W14_17225"/>
<evidence type="ECO:0000313" key="4">
    <source>
        <dbReference type="EMBL" id="AWI04314.1"/>
    </source>
</evidence>
<dbReference type="EMBL" id="CP020953">
    <property type="protein sequence ID" value="AWI06171.1"/>
    <property type="molecule type" value="Genomic_DNA"/>
</dbReference>
<dbReference type="KEGG" id="cdrk:B9W14_07970"/>
<evidence type="ECO:0000259" key="1">
    <source>
        <dbReference type="Pfam" id="PF04986"/>
    </source>
</evidence>
<keyword evidence="10" id="KW-1185">Reference proteome</keyword>
<reference evidence="7" key="2">
    <citation type="submission" date="2017-04" db="EMBL/GenBank/DDBJ databases">
        <authorList>
            <person name="Afonso C.L."/>
            <person name="Miller P.J."/>
            <person name="Scott M.A."/>
            <person name="Spackman E."/>
            <person name="Goraichik I."/>
            <person name="Dimitrov K.M."/>
            <person name="Suarez D.L."/>
            <person name="Swayne D.E."/>
        </authorList>
    </citation>
    <scope>NUCLEOTIDE SEQUENCE [LARGE SCALE GENOMIC DNA]</scope>
    <source>
        <strain evidence="7">SL1</strain>
    </source>
</reference>
<dbReference type="KEGG" id="cdrk:B9W14_01415"/>
<gene>
    <name evidence="3" type="ORF">B9W14_01415</name>
    <name evidence="4" type="ORF">B9W14_07320</name>
    <name evidence="5" type="ORF">B9W14_07970</name>
    <name evidence="6" type="ORF">B9W14_12555</name>
    <name evidence="7" type="ORF">B9W14_13955</name>
    <name evidence="8" type="ORF">B9W14_17225</name>
    <name evidence="9" type="ORF">B9W14_17775</name>
</gene>
<evidence type="ECO:0000313" key="9">
    <source>
        <dbReference type="EMBL" id="AWI06274.1"/>
    </source>
</evidence>
<dbReference type="GO" id="GO:0006313">
    <property type="term" value="P:DNA transposition"/>
    <property type="evidence" value="ECO:0007669"/>
    <property type="project" value="InterPro"/>
</dbReference>
<dbReference type="EMBL" id="CP020953">
    <property type="protein sequence ID" value="AWI06274.1"/>
    <property type="molecule type" value="Genomic_DNA"/>
</dbReference>
<dbReference type="OrthoDB" id="9791273at2"/>
<dbReference type="PANTHER" id="PTHR37023">
    <property type="entry name" value="TRANSPOSASE"/>
    <property type="match status" value="1"/>
</dbReference>
<dbReference type="KEGG" id="cdrk:B9W14_12555"/>
<dbReference type="EMBL" id="CP020953">
    <property type="protein sequence ID" value="AWI04432.1"/>
    <property type="molecule type" value="Genomic_DNA"/>
</dbReference>
<evidence type="ECO:0000313" key="6">
    <source>
        <dbReference type="EMBL" id="AWI05299.1"/>
    </source>
</evidence>
<dbReference type="EMBL" id="CP020953">
    <property type="protein sequence ID" value="AWI03208.1"/>
    <property type="molecule type" value="Genomic_DNA"/>
</dbReference>
<dbReference type="KEGG" id="cdrk:B9W14_13955"/>
<dbReference type="EMBL" id="CP020953">
    <property type="protein sequence ID" value="AWI05299.1"/>
    <property type="molecule type" value="Genomic_DNA"/>
</dbReference>
<sequence length="408" mass="48170">MVGVIKNIFIDNWDEFEELNRGNVRSIVYKEIKKMLNCGSLDMGYIEFKCEACGEIKKVGFRCKSRFCTSCGKKKSEDWADEMVSRLIRTKHRHMVFTIPKELRNYFGKNRKLLALLPQCASQAIMSWFKDLNKKEEFTPGIVAVIHTFGRDLKWNPHVHLLVTEGGAGKFTVWRKVTHIHYESLRKRWQKLLLDALELNLINVKKQFRKLKNDLYKKLKNGFYVYGKGEVKTAKQAAKYVGRYTSRPAIAESRILKYDGKRVVFYYERHEDGVRVEEELDVLDFIGKIIRHIPEKNFKMIRYYGIYAKNTRHKNKFFKLIDEKVAEFKKKMKNWETRILVTFGVNPLDCPNCGRKMKFNDIVYYGVSVKEKLKKQIFISNEKKIEQLMHDYGVIKGIIRDKIEPVFA</sequence>
<dbReference type="GO" id="GO:0004803">
    <property type="term" value="F:transposase activity"/>
    <property type="evidence" value="ECO:0007669"/>
    <property type="project" value="InterPro"/>
</dbReference>
<dbReference type="Proteomes" id="UP000244910">
    <property type="component" value="Chromosome"/>
</dbReference>
<dbReference type="AlphaFoldDB" id="A0A2U8DSG2"/>
<evidence type="ECO:0000259" key="2">
    <source>
        <dbReference type="Pfam" id="PF14319"/>
    </source>
</evidence>
<proteinExistence type="predicted"/>
<evidence type="ECO:0000313" key="5">
    <source>
        <dbReference type="EMBL" id="AWI04432.1"/>
    </source>
</evidence>
<dbReference type="PANTHER" id="PTHR37023:SF1">
    <property type="entry name" value="ISSOD25 TRANSPOSASE TNPA_ISSOD25"/>
    <property type="match status" value="1"/>
</dbReference>
<organism evidence="7 10">
    <name type="scientific">Clostridium drakei</name>
    <dbReference type="NCBI Taxonomy" id="332101"/>
    <lineage>
        <taxon>Bacteria</taxon>
        <taxon>Bacillati</taxon>
        <taxon>Bacillota</taxon>
        <taxon>Clostridia</taxon>
        <taxon>Eubacteriales</taxon>
        <taxon>Clostridiaceae</taxon>
        <taxon>Clostridium</taxon>
    </lineage>
</organism>
<dbReference type="EMBL" id="CP020953">
    <property type="protein sequence ID" value="AWI05559.1"/>
    <property type="molecule type" value="Genomic_DNA"/>
</dbReference>
<evidence type="ECO:0000313" key="3">
    <source>
        <dbReference type="EMBL" id="AWI03208.1"/>
    </source>
</evidence>
<evidence type="ECO:0000313" key="10">
    <source>
        <dbReference type="Proteomes" id="UP000244910"/>
    </source>
</evidence>
<reference evidence="10" key="1">
    <citation type="submission" date="2017-04" db="EMBL/GenBank/DDBJ databases">
        <authorList>
            <person name="Song Y."/>
            <person name="Cho B.-K."/>
        </authorList>
    </citation>
    <scope>NUCLEOTIDE SEQUENCE [LARGE SCALE GENOMIC DNA]</scope>
    <source>
        <strain evidence="10">SL1</strain>
    </source>
</reference>
<evidence type="ECO:0000313" key="8">
    <source>
        <dbReference type="EMBL" id="AWI06171.1"/>
    </source>
</evidence>
<dbReference type="InterPro" id="IPR026889">
    <property type="entry name" value="Zn_Tnp"/>
</dbReference>
<name>A0A2U8DSG2_9CLOT</name>
<dbReference type="Pfam" id="PF04986">
    <property type="entry name" value="Y2_Tnp"/>
    <property type="match status" value="1"/>
</dbReference>
<accession>A0A2U8DSG2</accession>
<feature type="domain" description="Transposase zinc-binding" evidence="2">
    <location>
        <begin position="8"/>
        <end position="99"/>
    </location>
</feature>
<dbReference type="RefSeq" id="WP_032079670.1">
    <property type="nucleotide sequence ID" value="NZ_CP020953.1"/>
</dbReference>
<dbReference type="EMBL" id="CP020953">
    <property type="protein sequence ID" value="AWI04314.1"/>
    <property type="molecule type" value="Genomic_DNA"/>
</dbReference>
<dbReference type="KEGG" id="cdrk:B9W14_17775"/>
<protein>
    <submittedName>
        <fullName evidence="7">IS91 family transposase</fullName>
    </submittedName>
</protein>
<dbReference type="GO" id="GO:0003677">
    <property type="term" value="F:DNA binding"/>
    <property type="evidence" value="ECO:0007669"/>
    <property type="project" value="InterPro"/>
</dbReference>
<dbReference type="InterPro" id="IPR007069">
    <property type="entry name" value="Transposase_32"/>
</dbReference>